<dbReference type="EMBL" id="CP144752">
    <property type="protein sequence ID" value="WVZ91091.1"/>
    <property type="molecule type" value="Genomic_DNA"/>
</dbReference>
<evidence type="ECO:0000313" key="1">
    <source>
        <dbReference type="EMBL" id="WVZ91091.1"/>
    </source>
</evidence>
<sequence length="152" mass="16607">MAPRSCSWGCRSTRKTRQRTDAHLQRRIRPSLHGICLELCPPRRWTLHLLGCIPTLPLSVPSCPTPVKFADRAAVRTSSTAGFAGHPARKMRSSQGRVGQASSVVHLVILLYICYRVCGKRQVHGEVSNLSFCFVGALYNTATVAYTAGDGA</sequence>
<name>A0AAQ3XAX8_PASNO</name>
<keyword evidence="2" id="KW-1185">Reference proteome</keyword>
<organism evidence="1 2">
    <name type="scientific">Paspalum notatum var. saurae</name>
    <dbReference type="NCBI Taxonomy" id="547442"/>
    <lineage>
        <taxon>Eukaryota</taxon>
        <taxon>Viridiplantae</taxon>
        <taxon>Streptophyta</taxon>
        <taxon>Embryophyta</taxon>
        <taxon>Tracheophyta</taxon>
        <taxon>Spermatophyta</taxon>
        <taxon>Magnoliopsida</taxon>
        <taxon>Liliopsida</taxon>
        <taxon>Poales</taxon>
        <taxon>Poaceae</taxon>
        <taxon>PACMAD clade</taxon>
        <taxon>Panicoideae</taxon>
        <taxon>Andropogonodae</taxon>
        <taxon>Paspaleae</taxon>
        <taxon>Paspalinae</taxon>
        <taxon>Paspalum</taxon>
    </lineage>
</organism>
<evidence type="ECO:0000313" key="2">
    <source>
        <dbReference type="Proteomes" id="UP001341281"/>
    </source>
</evidence>
<dbReference type="EMBL" id="CP144752">
    <property type="protein sequence ID" value="WVZ91092.1"/>
    <property type="molecule type" value="Genomic_DNA"/>
</dbReference>
<reference evidence="1 2" key="1">
    <citation type="submission" date="2024-02" db="EMBL/GenBank/DDBJ databases">
        <title>High-quality chromosome-scale genome assembly of Pensacola bahiagrass (Paspalum notatum Flugge var. saurae).</title>
        <authorList>
            <person name="Vega J.M."/>
            <person name="Podio M."/>
            <person name="Orjuela J."/>
            <person name="Siena L.A."/>
            <person name="Pessino S.C."/>
            <person name="Combes M.C."/>
            <person name="Mariac C."/>
            <person name="Albertini E."/>
            <person name="Pupilli F."/>
            <person name="Ortiz J.P.A."/>
            <person name="Leblanc O."/>
        </authorList>
    </citation>
    <scope>NUCLEOTIDE SEQUENCE [LARGE SCALE GENOMIC DNA]</scope>
    <source>
        <strain evidence="1">R1</strain>
        <tissue evidence="1">Leaf</tissue>
    </source>
</reference>
<gene>
    <name evidence="1" type="ORF">U9M48_037306</name>
</gene>
<proteinExistence type="predicted"/>
<protein>
    <submittedName>
        <fullName evidence="1">Uncharacterized protein</fullName>
    </submittedName>
</protein>
<dbReference type="Proteomes" id="UP001341281">
    <property type="component" value="Chromosome 08"/>
</dbReference>
<accession>A0AAQ3XAX8</accession>
<dbReference type="AlphaFoldDB" id="A0AAQ3XAX8"/>